<gene>
    <name evidence="8" type="ORF">HMPREF3228_01668</name>
</gene>
<dbReference type="Proteomes" id="UP000070065">
    <property type="component" value="Unassembled WGS sequence"/>
</dbReference>
<protein>
    <submittedName>
        <fullName evidence="8">LPXTG-motif protein cell wall anchor domain protein</fullName>
    </submittedName>
</protein>
<evidence type="ECO:0000256" key="5">
    <source>
        <dbReference type="SAM" id="MobiDB-lite"/>
    </source>
</evidence>
<dbReference type="EMBL" id="LRQR01000093">
    <property type="protein sequence ID" value="KXA58910.1"/>
    <property type="molecule type" value="Genomic_DNA"/>
</dbReference>
<feature type="region of interest" description="Disordered" evidence="5">
    <location>
        <begin position="1"/>
        <end position="44"/>
    </location>
</feature>
<dbReference type="InterPro" id="IPR019931">
    <property type="entry name" value="LPXTG_anchor"/>
</dbReference>
<proteinExistence type="predicted"/>
<dbReference type="NCBIfam" id="TIGR01167">
    <property type="entry name" value="LPXTG_anchor"/>
    <property type="match status" value="1"/>
</dbReference>
<dbReference type="AlphaFoldDB" id="A0A133RUS8"/>
<keyword evidence="6" id="KW-0472">Membrane</keyword>
<evidence type="ECO:0000256" key="6">
    <source>
        <dbReference type="SAM" id="Phobius"/>
    </source>
</evidence>
<keyword evidence="1" id="KW-0134">Cell wall</keyword>
<keyword evidence="2" id="KW-0964">Secreted</keyword>
<accession>A0A133RUS8</accession>
<keyword evidence="3" id="KW-0732">Signal</keyword>
<evidence type="ECO:0000313" key="9">
    <source>
        <dbReference type="Proteomes" id="UP000070065"/>
    </source>
</evidence>
<evidence type="ECO:0000313" key="8">
    <source>
        <dbReference type="EMBL" id="KXA58910.1"/>
    </source>
</evidence>
<comment type="caution">
    <text evidence="8">The sequence shown here is derived from an EMBL/GenBank/DDBJ whole genome shotgun (WGS) entry which is preliminary data.</text>
</comment>
<evidence type="ECO:0000259" key="7">
    <source>
        <dbReference type="PROSITE" id="PS50847"/>
    </source>
</evidence>
<evidence type="ECO:0000256" key="3">
    <source>
        <dbReference type="ARBA" id="ARBA00022729"/>
    </source>
</evidence>
<sequence>MPHSASTSASASTSTIHSTSASQAPQTETAKTRKQLPNTGETSSISSAVLGLIAGLTGLGLVAKRRKRDEEE</sequence>
<dbReference type="PROSITE" id="PS50847">
    <property type="entry name" value="GRAM_POS_ANCHORING"/>
    <property type="match status" value="1"/>
</dbReference>
<feature type="compositionally biased region" description="Polar residues" evidence="5">
    <location>
        <begin position="23"/>
        <end position="44"/>
    </location>
</feature>
<name>A0A133RUS8_STRMT</name>
<evidence type="ECO:0000256" key="1">
    <source>
        <dbReference type="ARBA" id="ARBA00022512"/>
    </source>
</evidence>
<organism evidence="8 9">
    <name type="scientific">Streptococcus mitis</name>
    <dbReference type="NCBI Taxonomy" id="28037"/>
    <lineage>
        <taxon>Bacteria</taxon>
        <taxon>Bacillati</taxon>
        <taxon>Bacillota</taxon>
        <taxon>Bacilli</taxon>
        <taxon>Lactobacillales</taxon>
        <taxon>Streptococcaceae</taxon>
        <taxon>Streptococcus</taxon>
        <taxon>Streptococcus mitis group</taxon>
    </lineage>
</organism>
<keyword evidence="6" id="KW-0812">Transmembrane</keyword>
<feature type="domain" description="Gram-positive cocci surface proteins LPxTG" evidence="7">
    <location>
        <begin position="36"/>
        <end position="72"/>
    </location>
</feature>
<keyword evidence="4" id="KW-0572">Peptidoglycan-anchor</keyword>
<dbReference type="Pfam" id="PF00746">
    <property type="entry name" value="Gram_pos_anchor"/>
    <property type="match status" value="1"/>
</dbReference>
<feature type="compositionally biased region" description="Low complexity" evidence="5">
    <location>
        <begin position="1"/>
        <end position="22"/>
    </location>
</feature>
<reference evidence="8 9" key="1">
    <citation type="submission" date="2016-01" db="EMBL/GenBank/DDBJ databases">
        <authorList>
            <person name="Oliw E.H."/>
        </authorList>
    </citation>
    <scope>NUCLEOTIDE SEQUENCE [LARGE SCALE GENOMIC DNA]</scope>
    <source>
        <strain evidence="8 9">CMW7705B</strain>
    </source>
</reference>
<evidence type="ECO:0000256" key="2">
    <source>
        <dbReference type="ARBA" id="ARBA00022525"/>
    </source>
</evidence>
<evidence type="ECO:0000256" key="4">
    <source>
        <dbReference type="ARBA" id="ARBA00023088"/>
    </source>
</evidence>
<feature type="transmembrane region" description="Helical" evidence="6">
    <location>
        <begin position="45"/>
        <end position="63"/>
    </location>
</feature>
<keyword evidence="6" id="KW-1133">Transmembrane helix</keyword>
<dbReference type="PATRIC" id="fig|28037.231.peg.1658"/>